<evidence type="ECO:0000256" key="1">
    <source>
        <dbReference type="ARBA" id="ARBA00004141"/>
    </source>
</evidence>
<dbReference type="GO" id="GO:0016887">
    <property type="term" value="F:ATP hydrolysis activity"/>
    <property type="evidence" value="ECO:0007669"/>
    <property type="project" value="InterPro"/>
</dbReference>
<dbReference type="PROSITE" id="PS50929">
    <property type="entry name" value="ABC_TM1F"/>
    <property type="match status" value="2"/>
</dbReference>
<keyword evidence="8 9" id="KW-0472">Membrane</keyword>
<name>A0AAV8VHR7_9CUCU</name>
<evidence type="ECO:0000256" key="4">
    <source>
        <dbReference type="ARBA" id="ARBA00022737"/>
    </source>
</evidence>
<keyword evidence="2" id="KW-0813">Transport</keyword>
<accession>A0AAV8VHR7</accession>
<dbReference type="Pfam" id="PF00005">
    <property type="entry name" value="ABC_tran"/>
    <property type="match status" value="2"/>
</dbReference>
<reference evidence="12 13" key="1">
    <citation type="journal article" date="2023" name="Insect Mol. Biol.">
        <title>Genome sequencing provides insights into the evolution of gene families encoding plant cell wall-degrading enzymes in longhorned beetles.</title>
        <authorList>
            <person name="Shin N.R."/>
            <person name="Okamura Y."/>
            <person name="Kirsch R."/>
            <person name="Pauchet Y."/>
        </authorList>
    </citation>
    <scope>NUCLEOTIDE SEQUENCE [LARGE SCALE GENOMIC DNA]</scope>
    <source>
        <strain evidence="12">EAD_L_NR</strain>
    </source>
</reference>
<feature type="transmembrane region" description="Helical" evidence="9">
    <location>
        <begin position="863"/>
        <end position="881"/>
    </location>
</feature>
<comment type="caution">
    <text evidence="12">The sequence shown here is derived from an EMBL/GenBank/DDBJ whole genome shotgun (WGS) entry which is preliminary data.</text>
</comment>
<evidence type="ECO:0000256" key="9">
    <source>
        <dbReference type="SAM" id="Phobius"/>
    </source>
</evidence>
<keyword evidence="5" id="KW-0547">Nucleotide-binding</keyword>
<organism evidence="12 13">
    <name type="scientific">Exocentrus adspersus</name>
    <dbReference type="NCBI Taxonomy" id="1586481"/>
    <lineage>
        <taxon>Eukaryota</taxon>
        <taxon>Metazoa</taxon>
        <taxon>Ecdysozoa</taxon>
        <taxon>Arthropoda</taxon>
        <taxon>Hexapoda</taxon>
        <taxon>Insecta</taxon>
        <taxon>Pterygota</taxon>
        <taxon>Neoptera</taxon>
        <taxon>Endopterygota</taxon>
        <taxon>Coleoptera</taxon>
        <taxon>Polyphaga</taxon>
        <taxon>Cucujiformia</taxon>
        <taxon>Chrysomeloidea</taxon>
        <taxon>Cerambycidae</taxon>
        <taxon>Lamiinae</taxon>
        <taxon>Acanthocinini</taxon>
        <taxon>Exocentrus</taxon>
    </lineage>
</organism>
<keyword evidence="13" id="KW-1185">Reference proteome</keyword>
<dbReference type="InterPro" id="IPR050173">
    <property type="entry name" value="ABC_transporter_C-like"/>
</dbReference>
<dbReference type="InterPro" id="IPR011527">
    <property type="entry name" value="ABC1_TM_dom"/>
</dbReference>
<feature type="domain" description="ABC transporter" evidence="10">
    <location>
        <begin position="382"/>
        <end position="605"/>
    </location>
</feature>
<feature type="transmembrane region" description="Helical" evidence="9">
    <location>
        <begin position="763"/>
        <end position="788"/>
    </location>
</feature>
<evidence type="ECO:0000313" key="12">
    <source>
        <dbReference type="EMBL" id="KAJ8913421.1"/>
    </source>
</evidence>
<evidence type="ECO:0000256" key="7">
    <source>
        <dbReference type="ARBA" id="ARBA00022989"/>
    </source>
</evidence>
<dbReference type="Gene3D" id="1.20.1560.10">
    <property type="entry name" value="ABC transporter type 1, transmembrane domain"/>
    <property type="match status" value="2"/>
</dbReference>
<dbReference type="PROSITE" id="PS00211">
    <property type="entry name" value="ABC_TRANSPORTER_1"/>
    <property type="match status" value="2"/>
</dbReference>
<dbReference type="EMBL" id="JANEYG010000094">
    <property type="protein sequence ID" value="KAJ8913421.1"/>
    <property type="molecule type" value="Genomic_DNA"/>
</dbReference>
<evidence type="ECO:0000259" key="10">
    <source>
        <dbReference type="PROSITE" id="PS50893"/>
    </source>
</evidence>
<feature type="transmembrane region" description="Helical" evidence="9">
    <location>
        <begin position="285"/>
        <end position="308"/>
    </location>
</feature>
<evidence type="ECO:0000256" key="8">
    <source>
        <dbReference type="ARBA" id="ARBA00023136"/>
    </source>
</evidence>
<evidence type="ECO:0000259" key="11">
    <source>
        <dbReference type="PROSITE" id="PS50929"/>
    </source>
</evidence>
<gene>
    <name evidence="12" type="ORF">NQ315_017164</name>
</gene>
<dbReference type="CDD" id="cd03250">
    <property type="entry name" value="ABCC_MRP_domain1"/>
    <property type="match status" value="1"/>
</dbReference>
<dbReference type="GO" id="GO:0140359">
    <property type="term" value="F:ABC-type transporter activity"/>
    <property type="evidence" value="ECO:0007669"/>
    <property type="project" value="InterPro"/>
</dbReference>
<feature type="domain" description="ABC transmembrane type-1" evidence="11">
    <location>
        <begin position="669"/>
        <end position="1004"/>
    </location>
</feature>
<comment type="subcellular location">
    <subcellularLocation>
        <location evidence="1">Membrane</location>
        <topology evidence="1">Multi-pass membrane protein</topology>
    </subcellularLocation>
</comment>
<protein>
    <submittedName>
        <fullName evidence="12">Uncharacterized protein</fullName>
    </submittedName>
</protein>
<dbReference type="GO" id="GO:0016020">
    <property type="term" value="C:membrane"/>
    <property type="evidence" value="ECO:0007669"/>
    <property type="project" value="UniProtKB-SubCell"/>
</dbReference>
<dbReference type="GO" id="GO:0005524">
    <property type="term" value="F:ATP binding"/>
    <property type="evidence" value="ECO:0007669"/>
    <property type="project" value="UniProtKB-KW"/>
</dbReference>
<evidence type="ECO:0000313" key="13">
    <source>
        <dbReference type="Proteomes" id="UP001159042"/>
    </source>
</evidence>
<sequence>MDSSKKYENVSPEVSSNFISKWFFCWILPFFKYGYKNDLKIKDIYNTTDEDLSGHLGDALEKNWIRELNRVKGTKKKPSFKRAIFKTFARSYSVYGIYLFIQVIVLRTLHPVILSEYIQYYDTPSHQRGQKDGWFLAGGVVLITFLNVLIHHHCFLGCQRIGMRTRVACCSLVYRKLLRLSQTSLGQTAAGQLVNLLSNDVQRFDQASAYLHFIWLMPVQCVTGFYVMYQSVGIAAVTGMVAMALEAIPLQGNQILKSHPQIPYFVLILGVEIDVIKTASYIRGLYLGLTVFTERLCLYLTLVTFVLLGHRLTGNIAFSMAQLFNTVQLYMAIYYPTALSNYAEAKVSIKRLEEFLLLEENVDTSPSETNDVVESGENTGTIKLKKASASWLPNPIAETLIDINVEIKPGTLCCVVGNVGSGKTTLLQTILKELPLSRGRMEVAGTISYASQEPWLFVNTVRSNILFGNPYLKDRYREVVRVCALRKDFEQLPQGDKTMVGERGVSLSGGQRARINLARAVYTESDIYLFDDPLSAVDTHVGNHLFEECIVSYLQDKTRVLVTHQLQFLKRADLIILMNNGKIDFIGSFNDLAQSKLHDLHPPLEEKEHVREHIKPERLQSISSYASSIFNLAEEPTETQELIEKGVIPASTYTEYFRSGANTFLLLSAGLFLIVAQMSANASDFWLSYWTKQQELSFVLENGGYERSNGNATGISSIKRDVPENFTQFTTLSSVFENISNVSSTSPIFDINNIKIGTREYYIVVYTVFIVASIILTPLSRNVCYLIFMNASKALHNKMFHNVLQAPIRFFDTNPSGRILNRFSKDMGAIDELLPRSTLEAIQVFLVMAGILGLVFILSPYMIIPAILLGGLFYYFEVIYVTGAQDVKRLEGVARAPVFSHISASLYGLPTIRSCGAQQMVTEEFDALQDQHTGTCYMTIVCSEAFGFYLDLISTLFLSFVTFQFLIFGNENLMSATVGLVISQVMVLTGMLQIGPRQTAEVAGNMISVERVLQYCKLEKEGPFESLPTKKPPRDWPQSGKLVFKDMYLQYDPQEAPVLRNLNIQIQAGEKVGIVGRTGAGKSSLIAALFRLAPIEGTISIDDVDICEIGLHDLRSNISIIPQEPVLFSATVRYNLDPFGKATDEALWNALDKVELKSAIDSLDQKVSEGGSNFSAGQRQLVCLARAIVRNNKVLVMDEATANVDVATDSLIQKTIRRNFKDCTVLTIAHRLNTIMDSDKVLVMDSGQVVEFAHPHELLQNREGYFSQMVRQTGKAMESTLRNTAREDFEAKFSKEK</sequence>
<dbReference type="InterPro" id="IPR036640">
    <property type="entry name" value="ABC1_TM_sf"/>
</dbReference>
<dbReference type="PROSITE" id="PS50893">
    <property type="entry name" value="ABC_TRANSPORTER_2"/>
    <property type="match status" value="2"/>
</dbReference>
<evidence type="ECO:0000256" key="5">
    <source>
        <dbReference type="ARBA" id="ARBA00022741"/>
    </source>
</evidence>
<proteinExistence type="predicted"/>
<dbReference type="Proteomes" id="UP001159042">
    <property type="component" value="Unassembled WGS sequence"/>
</dbReference>
<keyword evidence="4" id="KW-0677">Repeat</keyword>
<dbReference type="Gene3D" id="3.40.50.300">
    <property type="entry name" value="P-loop containing nucleotide triphosphate hydrolases"/>
    <property type="match status" value="2"/>
</dbReference>
<dbReference type="InterPro" id="IPR044726">
    <property type="entry name" value="ABCC_6TM_D2"/>
</dbReference>
<feature type="transmembrane region" description="Helical" evidence="9">
    <location>
        <begin position="134"/>
        <end position="156"/>
    </location>
</feature>
<evidence type="ECO:0000256" key="6">
    <source>
        <dbReference type="ARBA" id="ARBA00022840"/>
    </source>
</evidence>
<dbReference type="FunFam" id="3.40.50.300:FF:000163">
    <property type="entry name" value="Multidrug resistance-associated protein member 4"/>
    <property type="match status" value="1"/>
</dbReference>
<feature type="transmembrane region" description="Helical" evidence="9">
    <location>
        <begin position="233"/>
        <end position="250"/>
    </location>
</feature>
<dbReference type="SMART" id="SM00382">
    <property type="entry name" value="AAA"/>
    <property type="match status" value="2"/>
</dbReference>
<feature type="transmembrane region" description="Helical" evidence="9">
    <location>
        <begin position="262"/>
        <end position="279"/>
    </location>
</feature>
<dbReference type="InterPro" id="IPR017871">
    <property type="entry name" value="ABC_transporter-like_CS"/>
</dbReference>
<dbReference type="Pfam" id="PF00664">
    <property type="entry name" value="ABC_membrane"/>
    <property type="match status" value="2"/>
</dbReference>
<keyword evidence="7 9" id="KW-1133">Transmembrane helix</keyword>
<dbReference type="InterPro" id="IPR003439">
    <property type="entry name" value="ABC_transporter-like_ATP-bd"/>
</dbReference>
<dbReference type="SUPFAM" id="SSF52540">
    <property type="entry name" value="P-loop containing nucleoside triphosphate hydrolases"/>
    <property type="match status" value="2"/>
</dbReference>
<dbReference type="InterPro" id="IPR027417">
    <property type="entry name" value="P-loop_NTPase"/>
</dbReference>
<dbReference type="PANTHER" id="PTHR24223">
    <property type="entry name" value="ATP-BINDING CASSETTE SUB-FAMILY C"/>
    <property type="match status" value="1"/>
</dbReference>
<keyword evidence="6" id="KW-0067">ATP-binding</keyword>
<feature type="transmembrane region" description="Helical" evidence="9">
    <location>
        <begin position="92"/>
        <end position="114"/>
    </location>
</feature>
<feature type="transmembrane region" description="Helical" evidence="9">
    <location>
        <begin position="837"/>
        <end position="857"/>
    </location>
</feature>
<evidence type="ECO:0000256" key="3">
    <source>
        <dbReference type="ARBA" id="ARBA00022692"/>
    </source>
</evidence>
<evidence type="ECO:0000256" key="2">
    <source>
        <dbReference type="ARBA" id="ARBA00022448"/>
    </source>
</evidence>
<feature type="transmembrane region" description="Helical" evidence="9">
    <location>
        <begin position="948"/>
        <end position="967"/>
    </location>
</feature>
<dbReference type="SUPFAM" id="SSF90123">
    <property type="entry name" value="ABC transporter transmembrane region"/>
    <property type="match status" value="2"/>
</dbReference>
<feature type="domain" description="ABC transmembrane type-1" evidence="11">
    <location>
        <begin position="111"/>
        <end position="245"/>
    </location>
</feature>
<dbReference type="CDD" id="cd03244">
    <property type="entry name" value="ABCC_MRP_domain2"/>
    <property type="match status" value="1"/>
</dbReference>
<dbReference type="FunFam" id="3.40.50.300:FF:000973">
    <property type="entry name" value="Multidrug resistance-associated protein 4"/>
    <property type="match status" value="1"/>
</dbReference>
<dbReference type="InterPro" id="IPR003593">
    <property type="entry name" value="AAA+_ATPase"/>
</dbReference>
<feature type="domain" description="ABC transporter" evidence="10">
    <location>
        <begin position="1042"/>
        <end position="1271"/>
    </location>
</feature>
<keyword evidence="3 9" id="KW-0812">Transmembrane</keyword>
<dbReference type="PANTHER" id="PTHR24223:SF415">
    <property type="entry name" value="FI20190P1"/>
    <property type="match status" value="1"/>
</dbReference>
<dbReference type="CDD" id="cd18580">
    <property type="entry name" value="ABC_6TM_ABCC_D2"/>
    <property type="match status" value="1"/>
</dbReference>